<feature type="binding site" evidence="5">
    <location>
        <position position="258"/>
    </location>
    <ligand>
        <name>NAD(+)</name>
        <dbReference type="ChEBI" id="CHEBI:57540"/>
    </ligand>
</feature>
<feature type="binding site" evidence="5 6">
    <location>
        <position position="123"/>
    </location>
    <ligand>
        <name>Zn(2+)</name>
        <dbReference type="ChEBI" id="CHEBI:29105"/>
    </ligand>
</feature>
<dbReference type="EC" id="2.3.1.286" evidence="5"/>
<feature type="active site" description="Proton acceptor" evidence="5 6">
    <location>
        <position position="115"/>
    </location>
</feature>
<evidence type="ECO:0000256" key="5">
    <source>
        <dbReference type="HAMAP-Rule" id="MF_01967"/>
    </source>
</evidence>
<keyword evidence="5" id="KW-0963">Cytoplasm</keyword>
<dbReference type="Gene3D" id="3.30.1600.10">
    <property type="entry name" value="SIR2/SIRT2 'Small Domain"/>
    <property type="match status" value="1"/>
</dbReference>
<comment type="caution">
    <text evidence="8">The sequence shown here is derived from an EMBL/GenBank/DDBJ whole genome shotgun (WGS) entry which is preliminary data.</text>
</comment>
<dbReference type="Pfam" id="PF02146">
    <property type="entry name" value="SIR2"/>
    <property type="match status" value="1"/>
</dbReference>
<dbReference type="InterPro" id="IPR026590">
    <property type="entry name" value="Ssirtuin_cat_dom"/>
</dbReference>
<dbReference type="PANTHER" id="PTHR11085">
    <property type="entry name" value="NAD-DEPENDENT PROTEIN DEACYLASE SIRTUIN-5, MITOCHONDRIAL-RELATED"/>
    <property type="match status" value="1"/>
</dbReference>
<keyword evidence="2 5" id="KW-0479">Metal-binding</keyword>
<dbReference type="PANTHER" id="PTHR11085:SF10">
    <property type="entry name" value="NAD-DEPENDENT PROTEIN DEACYLASE SIRTUIN-5, MITOCHONDRIAL-RELATED"/>
    <property type="match status" value="1"/>
</dbReference>
<evidence type="ECO:0000259" key="7">
    <source>
        <dbReference type="PROSITE" id="PS50305"/>
    </source>
</evidence>
<reference evidence="8 9" key="1">
    <citation type="submission" date="2024-06" db="EMBL/GenBank/DDBJ databases">
        <authorList>
            <person name="Woo H."/>
        </authorList>
    </citation>
    <scope>NUCLEOTIDE SEQUENCE [LARGE SCALE GENOMIC DNA]</scope>
    <source>
        <strain evidence="8 9">Si-c</strain>
    </source>
</reference>
<dbReference type="SUPFAM" id="SSF52467">
    <property type="entry name" value="DHS-like NAD/FAD-binding domain"/>
    <property type="match status" value="1"/>
</dbReference>
<evidence type="ECO:0000256" key="4">
    <source>
        <dbReference type="ARBA" id="ARBA00023027"/>
    </source>
</evidence>
<accession>A0ABV3QFI6</accession>
<dbReference type="EMBL" id="JBFOHK010000003">
    <property type="protein sequence ID" value="MEW9572588.1"/>
    <property type="molecule type" value="Genomic_DNA"/>
</dbReference>
<evidence type="ECO:0000256" key="6">
    <source>
        <dbReference type="PROSITE-ProRule" id="PRU00236"/>
    </source>
</evidence>
<dbReference type="InterPro" id="IPR029035">
    <property type="entry name" value="DHS-like_NAD/FAD-binding_dom"/>
</dbReference>
<keyword evidence="4 5" id="KW-0520">NAD</keyword>
<gene>
    <name evidence="5" type="primary">cobB</name>
    <name evidence="8" type="ORF">ABQJ54_12585</name>
</gene>
<dbReference type="Gene3D" id="3.40.50.1220">
    <property type="entry name" value="TPP-binding domain"/>
    <property type="match status" value="1"/>
</dbReference>
<feature type="binding site" evidence="5">
    <location>
        <begin position="97"/>
        <end position="100"/>
    </location>
    <ligand>
        <name>NAD(+)</name>
        <dbReference type="ChEBI" id="CHEBI:57540"/>
    </ligand>
</feature>
<dbReference type="InterPro" id="IPR050134">
    <property type="entry name" value="NAD-dep_sirtuin_deacylases"/>
</dbReference>
<feature type="binding site" evidence="5 6">
    <location>
        <position position="177"/>
    </location>
    <ligand>
        <name>Zn(2+)</name>
        <dbReference type="ChEBI" id="CHEBI:29105"/>
    </ligand>
</feature>
<dbReference type="Proteomes" id="UP001556220">
    <property type="component" value="Unassembled WGS sequence"/>
</dbReference>
<evidence type="ECO:0000256" key="1">
    <source>
        <dbReference type="ARBA" id="ARBA00022679"/>
    </source>
</evidence>
<dbReference type="RefSeq" id="WP_367854655.1">
    <property type="nucleotide sequence ID" value="NZ_JBFOHK010000003.1"/>
</dbReference>
<feature type="binding site" evidence="5 6">
    <location>
        <position position="174"/>
    </location>
    <ligand>
        <name>Zn(2+)</name>
        <dbReference type="ChEBI" id="CHEBI:29105"/>
    </ligand>
</feature>
<dbReference type="InterPro" id="IPR003000">
    <property type="entry name" value="Sirtuin"/>
</dbReference>
<keyword evidence="1 5" id="KW-0808">Transferase</keyword>
<feature type="binding site" evidence="5">
    <location>
        <begin position="214"/>
        <end position="216"/>
    </location>
    <ligand>
        <name>NAD(+)</name>
        <dbReference type="ChEBI" id="CHEBI:57540"/>
    </ligand>
</feature>
<feature type="domain" description="Deacetylase sirtuin-type" evidence="7">
    <location>
        <begin position="1"/>
        <end position="275"/>
    </location>
</feature>
<comment type="caution">
    <text evidence="5">Lacks conserved residue(s) required for the propagation of feature annotation.</text>
</comment>
<proteinExistence type="inferred from homology"/>
<comment type="cofactor">
    <cofactor evidence="5">
        <name>Zn(2+)</name>
        <dbReference type="ChEBI" id="CHEBI:29105"/>
    </cofactor>
    <text evidence="5">Binds 1 zinc ion per subunit.</text>
</comment>
<dbReference type="PROSITE" id="PS50305">
    <property type="entry name" value="SIRTUIN"/>
    <property type="match status" value="1"/>
</dbReference>
<evidence type="ECO:0000313" key="9">
    <source>
        <dbReference type="Proteomes" id="UP001556220"/>
    </source>
</evidence>
<protein>
    <recommendedName>
        <fullName evidence="5">NAD-dependent protein deacetylase</fullName>
        <ecNumber evidence="5">2.3.1.286</ecNumber>
    </recommendedName>
    <alternativeName>
        <fullName evidence="5">Regulatory protein SIR2 homolog</fullName>
    </alternativeName>
</protein>
<feature type="binding site" evidence="5 6">
    <location>
        <position position="126"/>
    </location>
    <ligand>
        <name>Zn(2+)</name>
        <dbReference type="ChEBI" id="CHEBI:29105"/>
    </ligand>
</feature>
<organism evidence="8 9">
    <name type="scientific">Rhodanobacter lycopersici</name>
    <dbReference type="NCBI Taxonomy" id="3162487"/>
    <lineage>
        <taxon>Bacteria</taxon>
        <taxon>Pseudomonadati</taxon>
        <taxon>Pseudomonadota</taxon>
        <taxon>Gammaproteobacteria</taxon>
        <taxon>Lysobacterales</taxon>
        <taxon>Rhodanobacteraceae</taxon>
        <taxon>Rhodanobacter</taxon>
    </lineage>
</organism>
<dbReference type="InterPro" id="IPR026591">
    <property type="entry name" value="Sirtuin_cat_small_dom_sf"/>
</dbReference>
<evidence type="ECO:0000313" key="8">
    <source>
        <dbReference type="EMBL" id="MEW9572588.1"/>
    </source>
</evidence>
<evidence type="ECO:0000256" key="2">
    <source>
        <dbReference type="ARBA" id="ARBA00022723"/>
    </source>
</evidence>
<evidence type="ECO:0000256" key="3">
    <source>
        <dbReference type="ARBA" id="ARBA00022833"/>
    </source>
</evidence>
<keyword evidence="9" id="KW-1185">Reference proteome</keyword>
<name>A0ABV3QFI6_9GAMM</name>
<comment type="function">
    <text evidence="5">NAD-dependent protein deacetylase which modulates the activities of several enzymes which are inactive in their acetylated form.</text>
</comment>
<dbReference type="NCBIfam" id="NF003738">
    <property type="entry name" value="PRK05333.1"/>
    <property type="match status" value="1"/>
</dbReference>
<comment type="catalytic activity">
    <reaction evidence="5">
        <text>N(6)-acetyl-L-lysyl-[protein] + NAD(+) + H2O = 2''-O-acetyl-ADP-D-ribose + nicotinamide + L-lysyl-[protein]</text>
        <dbReference type="Rhea" id="RHEA:43636"/>
        <dbReference type="Rhea" id="RHEA-COMP:9752"/>
        <dbReference type="Rhea" id="RHEA-COMP:10731"/>
        <dbReference type="ChEBI" id="CHEBI:15377"/>
        <dbReference type="ChEBI" id="CHEBI:17154"/>
        <dbReference type="ChEBI" id="CHEBI:29969"/>
        <dbReference type="ChEBI" id="CHEBI:57540"/>
        <dbReference type="ChEBI" id="CHEBI:61930"/>
        <dbReference type="ChEBI" id="CHEBI:83767"/>
        <dbReference type="EC" id="2.3.1.286"/>
    </reaction>
</comment>
<comment type="subcellular location">
    <subcellularLocation>
        <location evidence="5">Cytoplasm</location>
    </subcellularLocation>
</comment>
<keyword evidence="3 5" id="KW-0862">Zinc</keyword>
<dbReference type="InterPro" id="IPR026587">
    <property type="entry name" value="Sirtuin_class_II"/>
</dbReference>
<dbReference type="HAMAP" id="MF_01967">
    <property type="entry name" value="Sirtuin_ClassII"/>
    <property type="match status" value="1"/>
</dbReference>
<comment type="similarity">
    <text evidence="5">Belongs to the sirtuin family. Class II subfamily.</text>
</comment>
<sequence>MTPLQRFIASHPRLFVLTGAGCSTASGIPDYRDRDGQWKRTPPVTYTAFMHEPPTRRRYWARSMVGWRRFGHAQPNATHHALAALERQGKIELLVTQNVDGLHQRAGNTRVVDLHGRLDTVRCMACDWRGPRHDFQHALIERNPDWTDLDAADAPDGDADLDHQDFASFDVPPCPHCGGIVKPDVVFFGENVPRERVAAAMAACRDADAMLVVGSSLMVYSGYRFAHAAAQAGKPVAAVTLGRTRADELLALKVDGACEEALGFLLADTSAASIA</sequence>